<evidence type="ECO:0000256" key="1">
    <source>
        <dbReference type="SAM" id="Phobius"/>
    </source>
</evidence>
<comment type="caution">
    <text evidence="3">The sequence shown here is derived from an EMBL/GenBank/DDBJ whole genome shotgun (WGS) entry which is preliminary data.</text>
</comment>
<sequence length="319" mass="35740">MEKICREEIRIIAKNSSWSTSSVSRALHDHIYNTPGDWLKFLKVFFLGLGVSFTVAGIIFFFAYNWDELHKFVKLGLISGLFVATTLTAVLTQLNPSVKKALLTASAVLVGVFLAVFGQVYQTGANAYDLFLNWTLLIALWVVIVNFAPLWTVFITLINITIVLYAEQVAHGWSDVFVYAILFGANSFILVVFLLGSQWVKNIEPPSWFTHLIALAAIVYATMGVCIGIFDPPETAFYMLLFTVLLLYVAGVLYGLQNQRAFYLSIVGFSSIIMFSAFLIKLSDDAGMFLIISLFIITSVTLLIMWLIKLHRKWNAQIG</sequence>
<protein>
    <submittedName>
        <fullName evidence="3">DUF2157 domain-containing protein</fullName>
    </submittedName>
</protein>
<gene>
    <name evidence="3" type="ORF">FGG15_13055</name>
</gene>
<dbReference type="RefSeq" id="WP_138836925.1">
    <property type="nucleotide sequence ID" value="NZ_VCNI01000002.1"/>
</dbReference>
<keyword evidence="1" id="KW-0812">Transmembrane</keyword>
<reference evidence="3 4" key="1">
    <citation type="submission" date="2019-05" db="EMBL/GenBank/DDBJ databases">
        <title>Flagellimonas sp. AsT0115, sp. nov., isolated from a marine red algae, Asparagopsis taxiformis.</title>
        <authorList>
            <person name="Kim J."/>
            <person name="Jeong S.E."/>
            <person name="Jeon C.O."/>
        </authorList>
    </citation>
    <scope>NUCLEOTIDE SEQUENCE [LARGE SCALE GENOMIC DNA]</scope>
    <source>
        <strain evidence="3 4">AsT0115</strain>
    </source>
</reference>
<organism evidence="3 4">
    <name type="scientific">Flagellimonas algicola</name>
    <dbReference type="NCBI Taxonomy" id="2583815"/>
    <lineage>
        <taxon>Bacteria</taxon>
        <taxon>Pseudomonadati</taxon>
        <taxon>Bacteroidota</taxon>
        <taxon>Flavobacteriia</taxon>
        <taxon>Flavobacteriales</taxon>
        <taxon>Flavobacteriaceae</taxon>
        <taxon>Flagellimonas</taxon>
    </lineage>
</organism>
<dbReference type="Pfam" id="PF09925">
    <property type="entry name" value="DUF2157"/>
    <property type="match status" value="1"/>
</dbReference>
<keyword evidence="1" id="KW-0472">Membrane</keyword>
<feature type="domain" description="DUF2157" evidence="2">
    <location>
        <begin position="43"/>
        <end position="151"/>
    </location>
</feature>
<feature type="transmembrane region" description="Helical" evidence="1">
    <location>
        <begin position="151"/>
        <end position="170"/>
    </location>
</feature>
<name>A0ABY2WJU6_9FLAO</name>
<dbReference type="Proteomes" id="UP000751614">
    <property type="component" value="Unassembled WGS sequence"/>
</dbReference>
<feature type="transmembrane region" description="Helical" evidence="1">
    <location>
        <begin position="286"/>
        <end position="308"/>
    </location>
</feature>
<evidence type="ECO:0000259" key="2">
    <source>
        <dbReference type="Pfam" id="PF09925"/>
    </source>
</evidence>
<proteinExistence type="predicted"/>
<dbReference type="InterPro" id="IPR018677">
    <property type="entry name" value="DUF2157"/>
</dbReference>
<dbReference type="EMBL" id="VCNI01000002">
    <property type="protein sequence ID" value="TMU55107.1"/>
    <property type="molecule type" value="Genomic_DNA"/>
</dbReference>
<accession>A0ABY2WJU6</accession>
<evidence type="ECO:0000313" key="3">
    <source>
        <dbReference type="EMBL" id="TMU55107.1"/>
    </source>
</evidence>
<feature type="transmembrane region" description="Helical" evidence="1">
    <location>
        <begin position="72"/>
        <end position="94"/>
    </location>
</feature>
<keyword evidence="4" id="KW-1185">Reference proteome</keyword>
<feature type="transmembrane region" description="Helical" evidence="1">
    <location>
        <begin position="236"/>
        <end position="254"/>
    </location>
</feature>
<keyword evidence="1" id="KW-1133">Transmembrane helix</keyword>
<evidence type="ECO:0000313" key="4">
    <source>
        <dbReference type="Proteomes" id="UP000751614"/>
    </source>
</evidence>
<feature type="transmembrane region" description="Helical" evidence="1">
    <location>
        <begin position="208"/>
        <end position="230"/>
    </location>
</feature>
<feature type="transmembrane region" description="Helical" evidence="1">
    <location>
        <begin position="44"/>
        <end position="66"/>
    </location>
</feature>
<feature type="transmembrane region" description="Helical" evidence="1">
    <location>
        <begin position="101"/>
        <end position="121"/>
    </location>
</feature>
<feature type="transmembrane region" description="Helical" evidence="1">
    <location>
        <begin position="176"/>
        <end position="196"/>
    </location>
</feature>
<feature type="transmembrane region" description="Helical" evidence="1">
    <location>
        <begin position="261"/>
        <end position="280"/>
    </location>
</feature>